<gene>
    <name evidence="3" type="ORF">F5050DRAFT_1062464</name>
</gene>
<evidence type="ECO:0000313" key="3">
    <source>
        <dbReference type="EMBL" id="KAJ3991885.1"/>
    </source>
</evidence>
<organism evidence="3 4">
    <name type="scientific">Lentinula boryana</name>
    <dbReference type="NCBI Taxonomy" id="40481"/>
    <lineage>
        <taxon>Eukaryota</taxon>
        <taxon>Fungi</taxon>
        <taxon>Dikarya</taxon>
        <taxon>Basidiomycota</taxon>
        <taxon>Agaricomycotina</taxon>
        <taxon>Agaricomycetes</taxon>
        <taxon>Agaricomycetidae</taxon>
        <taxon>Agaricales</taxon>
        <taxon>Marasmiineae</taxon>
        <taxon>Omphalotaceae</taxon>
        <taxon>Lentinula</taxon>
    </lineage>
</organism>
<evidence type="ECO:0000256" key="1">
    <source>
        <dbReference type="SAM" id="Phobius"/>
    </source>
</evidence>
<name>A0ABQ8PZK8_9AGAR</name>
<keyword evidence="4" id="KW-1185">Reference proteome</keyword>
<dbReference type="Proteomes" id="UP001163828">
    <property type="component" value="Unassembled WGS sequence"/>
</dbReference>
<evidence type="ECO:0008006" key="5">
    <source>
        <dbReference type="Google" id="ProtNLM"/>
    </source>
</evidence>
<dbReference type="EMBL" id="MU790934">
    <property type="protein sequence ID" value="KAJ3991885.1"/>
    <property type="molecule type" value="Genomic_DNA"/>
</dbReference>
<protein>
    <recommendedName>
        <fullName evidence="5">Secreted protein</fullName>
    </recommendedName>
</protein>
<evidence type="ECO:0000256" key="2">
    <source>
        <dbReference type="SAM" id="SignalP"/>
    </source>
</evidence>
<feature type="signal peptide" evidence="2">
    <location>
        <begin position="1"/>
        <end position="19"/>
    </location>
</feature>
<keyword evidence="2" id="KW-0732">Signal</keyword>
<feature type="transmembrane region" description="Helical" evidence="1">
    <location>
        <begin position="133"/>
        <end position="157"/>
    </location>
</feature>
<sequence>MRVFSVLFPLVTLAVHVSSQSTPYHDSGRYKRSEQDIGAIPLSDFSHSSPSAQQADHPLTHHEALNSNTAHGHPAGPPAPYNAVANNRNPNVCGPGQSSTYVSEQPVVPNSNDMQARPQGSGLSQIKVTDRCIYVSFGVCFIVTLAGGFGCVAGGVFSRGLPEKRRR</sequence>
<keyword evidence="1" id="KW-0812">Transmembrane</keyword>
<keyword evidence="1" id="KW-1133">Transmembrane helix</keyword>
<feature type="chain" id="PRO_5046694150" description="Secreted protein" evidence="2">
    <location>
        <begin position="20"/>
        <end position="167"/>
    </location>
</feature>
<evidence type="ECO:0000313" key="4">
    <source>
        <dbReference type="Proteomes" id="UP001163828"/>
    </source>
</evidence>
<accession>A0ABQ8PZK8</accession>
<comment type="caution">
    <text evidence="3">The sequence shown here is derived from an EMBL/GenBank/DDBJ whole genome shotgun (WGS) entry which is preliminary data.</text>
</comment>
<keyword evidence="1" id="KW-0472">Membrane</keyword>
<proteinExistence type="predicted"/>
<reference evidence="3" key="1">
    <citation type="submission" date="2022-08" db="EMBL/GenBank/DDBJ databases">
        <authorList>
            <consortium name="DOE Joint Genome Institute"/>
            <person name="Min B."/>
            <person name="Riley R."/>
            <person name="Sierra-Patev S."/>
            <person name="Naranjo-Ortiz M."/>
            <person name="Looney B."/>
            <person name="Konkel Z."/>
            <person name="Slot J.C."/>
            <person name="Sakamoto Y."/>
            <person name="Steenwyk J.L."/>
            <person name="Rokas A."/>
            <person name="Carro J."/>
            <person name="Camarero S."/>
            <person name="Ferreira P."/>
            <person name="Molpeceres G."/>
            <person name="Ruiz-Duenas F.J."/>
            <person name="Serrano A."/>
            <person name="Henrissat B."/>
            <person name="Drula E."/>
            <person name="Hughes K.W."/>
            <person name="Mata J.L."/>
            <person name="Ishikawa N.K."/>
            <person name="Vargas-Isla R."/>
            <person name="Ushijima S."/>
            <person name="Smith C.A."/>
            <person name="Ahrendt S."/>
            <person name="Andreopoulos W."/>
            <person name="He G."/>
            <person name="Labutti K."/>
            <person name="Lipzen A."/>
            <person name="Ng V."/>
            <person name="Sandor L."/>
            <person name="Barry K."/>
            <person name="Martinez A.T."/>
            <person name="Xiao Y."/>
            <person name="Gibbons J.G."/>
            <person name="Terashima K."/>
            <person name="Hibbett D.S."/>
            <person name="Grigoriev I.V."/>
        </authorList>
    </citation>
    <scope>NUCLEOTIDE SEQUENCE</scope>
    <source>
        <strain evidence="3">TFB10827</strain>
    </source>
</reference>